<gene>
    <name evidence="2" type="ORF">OXX778_LOCUS13224</name>
</gene>
<dbReference type="EMBL" id="CAJNOC010002502">
    <property type="protein sequence ID" value="CAF0937138.1"/>
    <property type="molecule type" value="Genomic_DNA"/>
</dbReference>
<protein>
    <submittedName>
        <fullName evidence="2">Uncharacterized protein</fullName>
    </submittedName>
</protein>
<name>A0A814BZU7_9BILA</name>
<organism evidence="2 3">
    <name type="scientific">Brachionus calyciflorus</name>
    <dbReference type="NCBI Taxonomy" id="104777"/>
    <lineage>
        <taxon>Eukaryota</taxon>
        <taxon>Metazoa</taxon>
        <taxon>Spiralia</taxon>
        <taxon>Gnathifera</taxon>
        <taxon>Rotifera</taxon>
        <taxon>Eurotatoria</taxon>
        <taxon>Monogononta</taxon>
        <taxon>Pseudotrocha</taxon>
        <taxon>Ploima</taxon>
        <taxon>Brachionidae</taxon>
        <taxon>Brachionus</taxon>
    </lineage>
</organism>
<dbReference type="AlphaFoldDB" id="A0A814BZU7"/>
<evidence type="ECO:0000313" key="3">
    <source>
        <dbReference type="Proteomes" id="UP000663879"/>
    </source>
</evidence>
<evidence type="ECO:0000313" key="2">
    <source>
        <dbReference type="EMBL" id="CAF0937138.1"/>
    </source>
</evidence>
<proteinExistence type="predicted"/>
<dbReference type="OrthoDB" id="10204300at2759"/>
<dbReference type="Proteomes" id="UP000663879">
    <property type="component" value="Unassembled WGS sequence"/>
</dbReference>
<sequence>MKIYFILFLISLSVNLYQSVPGPSSNSSIRCVHSKKKIKCKLQNEQRVECNAISNLVGLGSTLFNVFGIGALPKEYNYSNIENVFYYLYPRSLDELVYFNHSIRLNETSVDLNLFYSVESNVNNPSYGIRVTDKLCFGNLVKILRQVDEVKTVQVKQSLIGNGQQVDLFGEVVIENNLKKRDWDDDGYGDFDFDRYKYSWNRYGYYGGWYGGYYGKK</sequence>
<accession>A0A814BZU7</accession>
<reference evidence="2" key="1">
    <citation type="submission" date="2021-02" db="EMBL/GenBank/DDBJ databases">
        <authorList>
            <person name="Nowell W R."/>
        </authorList>
    </citation>
    <scope>NUCLEOTIDE SEQUENCE</scope>
    <source>
        <strain evidence="2">Ploen Becks lab</strain>
    </source>
</reference>
<keyword evidence="3" id="KW-1185">Reference proteome</keyword>
<feature type="signal peptide" evidence="1">
    <location>
        <begin position="1"/>
        <end position="19"/>
    </location>
</feature>
<keyword evidence="1" id="KW-0732">Signal</keyword>
<evidence type="ECO:0000256" key="1">
    <source>
        <dbReference type="SAM" id="SignalP"/>
    </source>
</evidence>
<feature type="chain" id="PRO_5032677236" evidence="1">
    <location>
        <begin position="20"/>
        <end position="217"/>
    </location>
</feature>
<comment type="caution">
    <text evidence="2">The sequence shown here is derived from an EMBL/GenBank/DDBJ whole genome shotgun (WGS) entry which is preliminary data.</text>
</comment>